<accession>A0A2V2MWG4</accession>
<gene>
    <name evidence="2" type="ORF">DLD82_11895</name>
</gene>
<proteinExistence type="predicted"/>
<organism evidence="2 3">
    <name type="scientific">Methanospirillum stamsii</name>
    <dbReference type="NCBI Taxonomy" id="1277351"/>
    <lineage>
        <taxon>Archaea</taxon>
        <taxon>Methanobacteriati</taxon>
        <taxon>Methanobacteriota</taxon>
        <taxon>Stenosarchaea group</taxon>
        <taxon>Methanomicrobia</taxon>
        <taxon>Methanomicrobiales</taxon>
        <taxon>Methanospirillaceae</taxon>
        <taxon>Methanospirillum</taxon>
    </lineage>
</organism>
<reference evidence="2 3" key="1">
    <citation type="submission" date="2018-05" db="EMBL/GenBank/DDBJ databases">
        <title>Draft genome of Methanospirillum stamsii Pt1.</title>
        <authorList>
            <person name="Dueholm M.S."/>
            <person name="Nielsen P.H."/>
            <person name="Bakmann L.F."/>
            <person name="Otzen D.E."/>
        </authorList>
    </citation>
    <scope>NUCLEOTIDE SEQUENCE [LARGE SCALE GENOMIC DNA]</scope>
    <source>
        <strain evidence="2 3">Pt1</strain>
    </source>
</reference>
<dbReference type="Gene3D" id="3.40.50.1980">
    <property type="entry name" value="Nitrogenase molybdenum iron protein domain"/>
    <property type="match status" value="2"/>
</dbReference>
<evidence type="ECO:0000259" key="1">
    <source>
        <dbReference type="PROSITE" id="PS50983"/>
    </source>
</evidence>
<dbReference type="Pfam" id="PF01497">
    <property type="entry name" value="Peripla_BP_2"/>
    <property type="match status" value="1"/>
</dbReference>
<keyword evidence="3" id="KW-1185">Reference proteome</keyword>
<dbReference type="SUPFAM" id="SSF53807">
    <property type="entry name" value="Helical backbone' metal receptor"/>
    <property type="match status" value="1"/>
</dbReference>
<evidence type="ECO:0000313" key="3">
    <source>
        <dbReference type="Proteomes" id="UP000245934"/>
    </source>
</evidence>
<dbReference type="EMBL" id="QGMZ01000025">
    <property type="protein sequence ID" value="PWR72504.1"/>
    <property type="molecule type" value="Genomic_DNA"/>
</dbReference>
<evidence type="ECO:0000313" key="2">
    <source>
        <dbReference type="EMBL" id="PWR72504.1"/>
    </source>
</evidence>
<dbReference type="PANTHER" id="PTHR30535:SF34">
    <property type="entry name" value="MOLYBDATE-BINDING PROTEIN MOLA"/>
    <property type="match status" value="1"/>
</dbReference>
<dbReference type="InterPro" id="IPR002491">
    <property type="entry name" value="ABC_transptr_periplasmic_BD"/>
</dbReference>
<feature type="domain" description="Fe/B12 periplasmic-binding" evidence="1">
    <location>
        <begin position="56"/>
        <end position="336"/>
    </location>
</feature>
<comment type="caution">
    <text evidence="2">The sequence shown here is derived from an EMBL/GenBank/DDBJ whole genome shotgun (WGS) entry which is preliminary data.</text>
</comment>
<name>A0A2V2MWG4_9EURY</name>
<dbReference type="PROSITE" id="PS50983">
    <property type="entry name" value="FE_B12_PBP"/>
    <property type="match status" value="1"/>
</dbReference>
<dbReference type="Proteomes" id="UP000245934">
    <property type="component" value="Unassembled WGS sequence"/>
</dbReference>
<dbReference type="InterPro" id="IPR050902">
    <property type="entry name" value="ABC_Transporter_SBP"/>
</dbReference>
<dbReference type="AlphaFoldDB" id="A0A2V2MWG4"/>
<dbReference type="PANTHER" id="PTHR30535">
    <property type="entry name" value="VITAMIN B12-BINDING PROTEIN"/>
    <property type="match status" value="1"/>
</dbReference>
<sequence>MNYKLRIWIICMFIVLLTTTCWADYAPDVISESDTELTLVDMDGKSVTIPKHVDKIVAVGFGFIEGTLYALGAQDTLVGTGGGIRSNVTADYLIPTLRELPNAGSPIDGINLETIAAINPDLVIVRKNVYFKEKTDKAVEMIEGLGIPVVVLMDPNNFHTSDIDTIYQEIALLGTIVGKEEKAKELIDKIDARVSQIVERTEGIEDKDKPAVLFTGLGSSSTRDKGGVLVVWAKECASTFANLINIQSAYDGEGRNVLSAEQVLQLDPDVIILETSSGGYNISQIYDEDYYKNIQEVSAIKDKKVYTIGKLTSCGDIQLDLPIILLIEAKGTYPEKFSDINVSEWIEEYYMDIFGISKDMAKELKNTQGLEWVDTYGF</sequence>
<protein>
    <recommendedName>
        <fullName evidence="1">Fe/B12 periplasmic-binding domain-containing protein</fullName>
    </recommendedName>
</protein>